<dbReference type="Pfam" id="PF12804">
    <property type="entry name" value="NTP_transf_3"/>
    <property type="match status" value="1"/>
</dbReference>
<evidence type="ECO:0000313" key="4">
    <source>
        <dbReference type="Proteomes" id="UP000250028"/>
    </source>
</evidence>
<dbReference type="Gene3D" id="3.90.550.10">
    <property type="entry name" value="Spore Coat Polysaccharide Biosynthesis Protein SpsA, Chain A"/>
    <property type="match status" value="1"/>
</dbReference>
<protein>
    <submittedName>
        <fullName evidence="3">Molybdopterin-guanine dinucleotide biosynthesis protein A</fullName>
    </submittedName>
</protein>
<dbReference type="GO" id="GO:0016779">
    <property type="term" value="F:nucleotidyltransferase activity"/>
    <property type="evidence" value="ECO:0007669"/>
    <property type="project" value="TreeGrafter"/>
</dbReference>
<proteinExistence type="predicted"/>
<name>A0A2Y9C1N5_9MICO</name>
<reference evidence="4" key="1">
    <citation type="submission" date="2016-10" db="EMBL/GenBank/DDBJ databases">
        <authorList>
            <person name="Varghese N."/>
            <person name="Submissions S."/>
        </authorList>
    </citation>
    <scope>NUCLEOTIDE SEQUENCE [LARGE SCALE GENOMIC DNA]</scope>
    <source>
        <strain evidence="4">DSM 22951</strain>
    </source>
</reference>
<gene>
    <name evidence="3" type="ORF">SAMN04489750_1968</name>
</gene>
<dbReference type="RefSeq" id="WP_109685393.1">
    <property type="nucleotide sequence ID" value="NZ_QGDN01000001.1"/>
</dbReference>
<feature type="domain" description="MobA-like NTP transferase" evidence="2">
    <location>
        <begin position="10"/>
        <end position="149"/>
    </location>
</feature>
<dbReference type="EMBL" id="UESZ01000001">
    <property type="protein sequence ID" value="SSA34643.1"/>
    <property type="molecule type" value="Genomic_DNA"/>
</dbReference>
<evidence type="ECO:0000256" key="1">
    <source>
        <dbReference type="ARBA" id="ARBA00022679"/>
    </source>
</evidence>
<dbReference type="PANTHER" id="PTHR19136">
    <property type="entry name" value="MOLYBDENUM COFACTOR GUANYLYLTRANSFERASE"/>
    <property type="match status" value="1"/>
</dbReference>
<dbReference type="PANTHER" id="PTHR19136:SF81">
    <property type="entry name" value="MOLYBDENUM COFACTOR GUANYLYLTRANSFERASE"/>
    <property type="match status" value="1"/>
</dbReference>
<sequence length="190" mass="19096">MGGDRSAYDAIVLAGGAGSRLGGPDKPDHLVGGRSMLERVVASVAGARRVIVVGPERTAIGGVRWVLEDPPGGGPVAAVAAGLPATGEAVTLLLAADLPFVAAAIEPLLAALGRDDDAVALADAGGRINFLAAAWRTQALREAVAALPDPAGRPMRALGIPRAVPDPAGWGDDCDTPEQLAAARHRAGEE</sequence>
<keyword evidence="1" id="KW-0808">Transferase</keyword>
<accession>A0A2Y9C1N5</accession>
<organism evidence="3 4">
    <name type="scientific">Branchiibius hedensis</name>
    <dbReference type="NCBI Taxonomy" id="672460"/>
    <lineage>
        <taxon>Bacteria</taxon>
        <taxon>Bacillati</taxon>
        <taxon>Actinomycetota</taxon>
        <taxon>Actinomycetes</taxon>
        <taxon>Micrococcales</taxon>
        <taxon>Dermacoccaceae</taxon>
        <taxon>Branchiibius</taxon>
    </lineage>
</organism>
<dbReference type="InterPro" id="IPR025877">
    <property type="entry name" value="MobA-like_NTP_Trfase"/>
</dbReference>
<evidence type="ECO:0000259" key="2">
    <source>
        <dbReference type="Pfam" id="PF12804"/>
    </source>
</evidence>
<dbReference type="SUPFAM" id="SSF53448">
    <property type="entry name" value="Nucleotide-diphospho-sugar transferases"/>
    <property type="match status" value="1"/>
</dbReference>
<keyword evidence="4" id="KW-1185">Reference proteome</keyword>
<dbReference type="InterPro" id="IPR029044">
    <property type="entry name" value="Nucleotide-diphossugar_trans"/>
</dbReference>
<dbReference type="OrthoDB" id="4408226at2"/>
<dbReference type="AlphaFoldDB" id="A0A2Y9C1N5"/>
<evidence type="ECO:0000313" key="3">
    <source>
        <dbReference type="EMBL" id="SSA34643.1"/>
    </source>
</evidence>
<dbReference type="Proteomes" id="UP000250028">
    <property type="component" value="Unassembled WGS sequence"/>
</dbReference>